<name>A0AAU9PKG2_9ASTR</name>
<dbReference type="InterPro" id="IPR036108">
    <property type="entry name" value="4pyrrol_syn_uPrphyn_synt_sf"/>
</dbReference>
<evidence type="ECO:0000256" key="5">
    <source>
        <dbReference type="ARBA" id="ARBA00023244"/>
    </source>
</evidence>
<accession>A0AAU9PKG2</accession>
<dbReference type="PANTHER" id="PTHR38042">
    <property type="entry name" value="UROPORPHYRINOGEN-III SYNTHASE, CHLOROPLASTIC"/>
    <property type="match status" value="1"/>
</dbReference>
<evidence type="ECO:0000256" key="2">
    <source>
        <dbReference type="ARBA" id="ARBA00008133"/>
    </source>
</evidence>
<dbReference type="EMBL" id="CAKMRJ010005634">
    <property type="protein sequence ID" value="CAH1450832.1"/>
    <property type="molecule type" value="Genomic_DNA"/>
</dbReference>
<gene>
    <name evidence="9" type="ORF">LVIROSA_LOCUS36231</name>
</gene>
<dbReference type="AlphaFoldDB" id="A0AAU9PKG2"/>
<dbReference type="Gene3D" id="3.40.50.300">
    <property type="entry name" value="P-loop containing nucleotide triphosphate hydrolases"/>
    <property type="match status" value="1"/>
</dbReference>
<evidence type="ECO:0000313" key="9">
    <source>
        <dbReference type="EMBL" id="CAH1450832.1"/>
    </source>
</evidence>
<comment type="catalytic activity">
    <reaction evidence="6 7">
        <text>hydroxymethylbilane = uroporphyrinogen III + H2O</text>
        <dbReference type="Rhea" id="RHEA:18965"/>
        <dbReference type="ChEBI" id="CHEBI:15377"/>
        <dbReference type="ChEBI" id="CHEBI:57308"/>
        <dbReference type="ChEBI" id="CHEBI:57845"/>
        <dbReference type="EC" id="4.2.1.75"/>
    </reaction>
</comment>
<dbReference type="EC" id="4.2.1.75" evidence="3 7"/>
<dbReference type="Proteomes" id="UP001157418">
    <property type="component" value="Unassembled WGS sequence"/>
</dbReference>
<dbReference type="SUPFAM" id="SSF52540">
    <property type="entry name" value="P-loop containing nucleoside triphosphate hydrolases"/>
    <property type="match status" value="1"/>
</dbReference>
<dbReference type="Pfam" id="PF02602">
    <property type="entry name" value="HEM4"/>
    <property type="match status" value="1"/>
</dbReference>
<protein>
    <recommendedName>
        <fullName evidence="3 7">Uroporphyrinogen-III synthase</fullName>
        <ecNumber evidence="3 7">4.2.1.75</ecNumber>
    </recommendedName>
</protein>
<comment type="similarity">
    <text evidence="2 7">Belongs to the uroporphyrinogen-III synthase family.</text>
</comment>
<evidence type="ECO:0000256" key="3">
    <source>
        <dbReference type="ARBA" id="ARBA00013109"/>
    </source>
</evidence>
<evidence type="ECO:0000256" key="1">
    <source>
        <dbReference type="ARBA" id="ARBA00004772"/>
    </source>
</evidence>
<dbReference type="PANTHER" id="PTHR38042:SF1">
    <property type="entry name" value="UROPORPHYRINOGEN-III SYNTHASE, CHLOROPLASTIC"/>
    <property type="match status" value="1"/>
</dbReference>
<comment type="pathway">
    <text evidence="1 7">Porphyrin-containing compound metabolism; protoporphyrin-IX biosynthesis; coproporphyrinogen-III from 5-aminolevulinate: step 3/4.</text>
</comment>
<dbReference type="GO" id="GO:0006782">
    <property type="term" value="P:protoporphyrinogen IX biosynthetic process"/>
    <property type="evidence" value="ECO:0007669"/>
    <property type="project" value="UniProtKB-UniRule"/>
</dbReference>
<dbReference type="Gene3D" id="3.40.50.10090">
    <property type="match status" value="1"/>
</dbReference>
<dbReference type="InterPro" id="IPR003754">
    <property type="entry name" value="4pyrrol_synth_uPrphyn_synth"/>
</dbReference>
<keyword evidence="5 7" id="KW-0627">Porphyrin biosynthesis</keyword>
<evidence type="ECO:0000256" key="6">
    <source>
        <dbReference type="ARBA" id="ARBA00048617"/>
    </source>
</evidence>
<reference evidence="9 10" key="1">
    <citation type="submission" date="2022-01" db="EMBL/GenBank/DDBJ databases">
        <authorList>
            <person name="Xiong W."/>
            <person name="Schranz E."/>
        </authorList>
    </citation>
    <scope>NUCLEOTIDE SEQUENCE [LARGE SCALE GENOMIC DNA]</scope>
</reference>
<dbReference type="PROSITE" id="PS51419">
    <property type="entry name" value="RAB"/>
    <property type="match status" value="1"/>
</dbReference>
<dbReference type="GO" id="GO:0009507">
    <property type="term" value="C:chloroplast"/>
    <property type="evidence" value="ECO:0007669"/>
    <property type="project" value="TreeGrafter"/>
</dbReference>
<feature type="domain" description="Tetrapyrrole biosynthesis uroporphyrinogen III synthase" evidence="8">
    <location>
        <begin position="82"/>
        <end position="168"/>
    </location>
</feature>
<evidence type="ECO:0000256" key="7">
    <source>
        <dbReference type="RuleBase" id="RU366031"/>
    </source>
</evidence>
<dbReference type="GO" id="GO:0003924">
    <property type="term" value="F:GTPase activity"/>
    <property type="evidence" value="ECO:0007669"/>
    <property type="project" value="InterPro"/>
</dbReference>
<dbReference type="Pfam" id="PF00071">
    <property type="entry name" value="Ras"/>
    <property type="match status" value="1"/>
</dbReference>
<dbReference type="InterPro" id="IPR001806">
    <property type="entry name" value="Small_GTPase"/>
</dbReference>
<dbReference type="InterPro" id="IPR027417">
    <property type="entry name" value="P-loop_NTPase"/>
</dbReference>
<evidence type="ECO:0000313" key="10">
    <source>
        <dbReference type="Proteomes" id="UP001157418"/>
    </source>
</evidence>
<dbReference type="SMART" id="SM00175">
    <property type="entry name" value="RAB"/>
    <property type="match status" value="1"/>
</dbReference>
<evidence type="ECO:0000256" key="4">
    <source>
        <dbReference type="ARBA" id="ARBA00023239"/>
    </source>
</evidence>
<sequence length="211" mass="23400">MYLEDRTVRLQLWDTAGKDRFRRLIPSYIRDSSVAVITYDVSSANIQSYLMKINPLRPPIVVLITCQSYNFLLFMIPRGVGSPSVKIVVVGTGTTSIFDEAQSIDVAFVPSKVLSITTTGKVFASELPNHGNENCTVLYPASEKASHDLENGLSKREFHVTRLNTYTMRSLFDSHANANPGHIVLLELEVSQGTLTYIFMLVVRIGPKGGC</sequence>
<dbReference type="GO" id="GO:0005525">
    <property type="term" value="F:GTP binding"/>
    <property type="evidence" value="ECO:0007669"/>
    <property type="project" value="InterPro"/>
</dbReference>
<proteinExistence type="inferred from homology"/>
<dbReference type="GO" id="GO:0004852">
    <property type="term" value="F:uroporphyrinogen-III synthase activity"/>
    <property type="evidence" value="ECO:0007669"/>
    <property type="project" value="UniProtKB-UniRule"/>
</dbReference>
<evidence type="ECO:0000259" key="8">
    <source>
        <dbReference type="Pfam" id="PF02602"/>
    </source>
</evidence>
<dbReference type="GO" id="GO:0006780">
    <property type="term" value="P:uroporphyrinogen III biosynthetic process"/>
    <property type="evidence" value="ECO:0007669"/>
    <property type="project" value="UniProtKB-UniRule"/>
</dbReference>
<dbReference type="PRINTS" id="PR00449">
    <property type="entry name" value="RASTRNSFRMNG"/>
</dbReference>
<dbReference type="SUPFAM" id="SSF69618">
    <property type="entry name" value="HemD-like"/>
    <property type="match status" value="1"/>
</dbReference>
<keyword evidence="10" id="KW-1185">Reference proteome</keyword>
<dbReference type="InterPro" id="IPR039793">
    <property type="entry name" value="UROS/Hem4"/>
</dbReference>
<comment type="function">
    <text evidence="7">Catalyzes cyclization of the linear tetrapyrrole, hydroxymethylbilane, to the macrocyclic uroporphyrinogen III.</text>
</comment>
<keyword evidence="4 7" id="KW-0456">Lyase</keyword>
<comment type="caution">
    <text evidence="9">The sequence shown here is derived from an EMBL/GenBank/DDBJ whole genome shotgun (WGS) entry which is preliminary data.</text>
</comment>
<organism evidence="9 10">
    <name type="scientific">Lactuca virosa</name>
    <dbReference type="NCBI Taxonomy" id="75947"/>
    <lineage>
        <taxon>Eukaryota</taxon>
        <taxon>Viridiplantae</taxon>
        <taxon>Streptophyta</taxon>
        <taxon>Embryophyta</taxon>
        <taxon>Tracheophyta</taxon>
        <taxon>Spermatophyta</taxon>
        <taxon>Magnoliopsida</taxon>
        <taxon>eudicotyledons</taxon>
        <taxon>Gunneridae</taxon>
        <taxon>Pentapetalae</taxon>
        <taxon>asterids</taxon>
        <taxon>campanulids</taxon>
        <taxon>Asterales</taxon>
        <taxon>Asteraceae</taxon>
        <taxon>Cichorioideae</taxon>
        <taxon>Cichorieae</taxon>
        <taxon>Lactucinae</taxon>
        <taxon>Lactuca</taxon>
    </lineage>
</organism>